<name>D6SKD0_9BACT</name>
<dbReference type="Pfam" id="PF01850">
    <property type="entry name" value="PIN"/>
    <property type="match status" value="1"/>
</dbReference>
<dbReference type="InterPro" id="IPR029060">
    <property type="entry name" value="PIN-like_dom_sf"/>
</dbReference>
<organism evidence="2 3">
    <name type="scientific">Desulfonatronospira thiodismutans ASO3-1</name>
    <dbReference type="NCBI Taxonomy" id="555779"/>
    <lineage>
        <taxon>Bacteria</taxon>
        <taxon>Pseudomonadati</taxon>
        <taxon>Thermodesulfobacteriota</taxon>
        <taxon>Desulfovibrionia</taxon>
        <taxon>Desulfovibrionales</taxon>
        <taxon>Desulfonatronovibrionaceae</taxon>
        <taxon>Desulfonatronospira</taxon>
    </lineage>
</organism>
<proteinExistence type="predicted"/>
<dbReference type="Gene3D" id="3.40.50.1010">
    <property type="entry name" value="5'-nuclease"/>
    <property type="match status" value="1"/>
</dbReference>
<protein>
    <submittedName>
        <fullName evidence="2">PilT protein domain protein</fullName>
    </submittedName>
</protein>
<dbReference type="EMBL" id="ACJN02000001">
    <property type="protein sequence ID" value="EFI36333.1"/>
    <property type="molecule type" value="Genomic_DNA"/>
</dbReference>
<accession>D6SKD0</accession>
<dbReference type="RefSeq" id="WP_008869452.1">
    <property type="nucleotide sequence ID" value="NZ_ACJN02000001.1"/>
</dbReference>
<keyword evidence="3" id="KW-1185">Reference proteome</keyword>
<dbReference type="AlphaFoldDB" id="D6SKD0"/>
<dbReference type="Proteomes" id="UP000005496">
    <property type="component" value="Unassembled WGS sequence"/>
</dbReference>
<evidence type="ECO:0000313" key="2">
    <source>
        <dbReference type="EMBL" id="EFI36333.1"/>
    </source>
</evidence>
<gene>
    <name evidence="2" type="ORF">Dthio_PD3799</name>
</gene>
<evidence type="ECO:0000259" key="1">
    <source>
        <dbReference type="Pfam" id="PF01850"/>
    </source>
</evidence>
<dbReference type="OrthoDB" id="9789052at2"/>
<dbReference type="InterPro" id="IPR002716">
    <property type="entry name" value="PIN_dom"/>
</dbReference>
<dbReference type="SUPFAM" id="SSF88723">
    <property type="entry name" value="PIN domain-like"/>
    <property type="match status" value="1"/>
</dbReference>
<evidence type="ECO:0000313" key="3">
    <source>
        <dbReference type="Proteomes" id="UP000005496"/>
    </source>
</evidence>
<feature type="domain" description="PIN" evidence="1">
    <location>
        <begin position="6"/>
        <end position="129"/>
    </location>
</feature>
<dbReference type="eggNOG" id="COG5611">
    <property type="taxonomic scope" value="Bacteria"/>
</dbReference>
<sequence>MSDIPLDTNVIVRYLTESSQDVDAKFEGAIGFFEKLEAGSLSVFLPDLVLFQAYFVLTSFYKAPRAEVADKFRRIVEFSGIRMTDKNVIIACLSRLQSQNLDVVDCYLLGWAESRGVNCVYSFDSDLEKNGLELLKIK</sequence>
<reference evidence="2" key="1">
    <citation type="submission" date="2010-05" db="EMBL/GenBank/DDBJ databases">
        <title>The draft genome of Desulfonatronospira thiodismutans ASO3-1.</title>
        <authorList>
            <consortium name="US DOE Joint Genome Institute (JGI-PGF)"/>
            <person name="Lucas S."/>
            <person name="Copeland A."/>
            <person name="Lapidus A."/>
            <person name="Cheng J.-F."/>
            <person name="Bruce D."/>
            <person name="Goodwin L."/>
            <person name="Pitluck S."/>
            <person name="Chertkov O."/>
            <person name="Brettin T."/>
            <person name="Detter J.C."/>
            <person name="Han C."/>
            <person name="Land M.L."/>
            <person name="Hauser L."/>
            <person name="Kyrpides N."/>
            <person name="Mikhailova N."/>
            <person name="Muyzer G."/>
            <person name="Woyke T."/>
        </authorList>
    </citation>
    <scope>NUCLEOTIDE SEQUENCE [LARGE SCALE GENOMIC DNA]</scope>
    <source>
        <strain evidence="2">ASO3-1</strain>
    </source>
</reference>
<comment type="caution">
    <text evidence="2">The sequence shown here is derived from an EMBL/GenBank/DDBJ whole genome shotgun (WGS) entry which is preliminary data.</text>
</comment>